<dbReference type="Proteomes" id="UP000717696">
    <property type="component" value="Unassembled WGS sequence"/>
</dbReference>
<proteinExistence type="predicted"/>
<dbReference type="AlphaFoldDB" id="A0A9P9EW15"/>
<comment type="caution">
    <text evidence="4">The sequence shown here is derived from an EMBL/GenBank/DDBJ whole genome shotgun (WGS) entry which is preliminary data.</text>
</comment>
<keyword evidence="1" id="KW-0547">Nucleotide-binding</keyword>
<dbReference type="OrthoDB" id="5074162at2759"/>
<dbReference type="Pfam" id="PF00176">
    <property type="entry name" value="SNF2-rel_dom"/>
    <property type="match status" value="1"/>
</dbReference>
<dbReference type="GO" id="GO:0005524">
    <property type="term" value="F:ATP binding"/>
    <property type="evidence" value="ECO:0007669"/>
    <property type="project" value="InterPro"/>
</dbReference>
<dbReference type="EMBL" id="JAGMUU010000009">
    <property type="protein sequence ID" value="KAH7145646.1"/>
    <property type="molecule type" value="Genomic_DNA"/>
</dbReference>
<dbReference type="InterPro" id="IPR000330">
    <property type="entry name" value="SNF2_N"/>
</dbReference>
<organism evidence="4 5">
    <name type="scientific">Dactylonectria estremocensis</name>
    <dbReference type="NCBI Taxonomy" id="1079267"/>
    <lineage>
        <taxon>Eukaryota</taxon>
        <taxon>Fungi</taxon>
        <taxon>Dikarya</taxon>
        <taxon>Ascomycota</taxon>
        <taxon>Pezizomycotina</taxon>
        <taxon>Sordariomycetes</taxon>
        <taxon>Hypocreomycetidae</taxon>
        <taxon>Hypocreales</taxon>
        <taxon>Nectriaceae</taxon>
        <taxon>Dactylonectria</taxon>
    </lineage>
</organism>
<accession>A0A9P9EW15</accession>
<keyword evidence="5" id="KW-1185">Reference proteome</keyword>
<evidence type="ECO:0000313" key="4">
    <source>
        <dbReference type="EMBL" id="KAH7145646.1"/>
    </source>
</evidence>
<dbReference type="SUPFAM" id="SSF52540">
    <property type="entry name" value="P-loop containing nucleoside triphosphate hydrolases"/>
    <property type="match status" value="1"/>
</dbReference>
<evidence type="ECO:0000259" key="3">
    <source>
        <dbReference type="Pfam" id="PF00176"/>
    </source>
</evidence>
<name>A0A9P9EW15_9HYPO</name>
<dbReference type="Gene3D" id="3.40.50.10810">
    <property type="entry name" value="Tandem AAA-ATPase domain"/>
    <property type="match status" value="1"/>
</dbReference>
<dbReference type="InterPro" id="IPR027417">
    <property type="entry name" value="P-loop_NTPase"/>
</dbReference>
<evidence type="ECO:0000256" key="1">
    <source>
        <dbReference type="ARBA" id="ARBA00022741"/>
    </source>
</evidence>
<sequence>MLIVDESHDAKNEKSLLNNALRSLQYHYAFLLTGRPMYNTWKYLLGQTLLLPYPTSVGRKYHTPICPFHQV</sequence>
<feature type="domain" description="SNF2 N-terminal" evidence="3">
    <location>
        <begin position="1"/>
        <end position="44"/>
    </location>
</feature>
<gene>
    <name evidence="4" type="ORF">B0J13DRAFT_553781</name>
</gene>
<evidence type="ECO:0000313" key="5">
    <source>
        <dbReference type="Proteomes" id="UP000717696"/>
    </source>
</evidence>
<protein>
    <recommendedName>
        <fullName evidence="3">SNF2 N-terminal domain-containing protein</fullName>
    </recommendedName>
</protein>
<keyword evidence="2" id="KW-0067">ATP-binding</keyword>
<dbReference type="InterPro" id="IPR038718">
    <property type="entry name" value="SNF2-like_sf"/>
</dbReference>
<reference evidence="4" key="1">
    <citation type="journal article" date="2021" name="Nat. Commun.">
        <title>Genetic determinants of endophytism in the Arabidopsis root mycobiome.</title>
        <authorList>
            <person name="Mesny F."/>
            <person name="Miyauchi S."/>
            <person name="Thiergart T."/>
            <person name="Pickel B."/>
            <person name="Atanasova L."/>
            <person name="Karlsson M."/>
            <person name="Huettel B."/>
            <person name="Barry K.W."/>
            <person name="Haridas S."/>
            <person name="Chen C."/>
            <person name="Bauer D."/>
            <person name="Andreopoulos W."/>
            <person name="Pangilinan J."/>
            <person name="LaButti K."/>
            <person name="Riley R."/>
            <person name="Lipzen A."/>
            <person name="Clum A."/>
            <person name="Drula E."/>
            <person name="Henrissat B."/>
            <person name="Kohler A."/>
            <person name="Grigoriev I.V."/>
            <person name="Martin F.M."/>
            <person name="Hacquard S."/>
        </authorList>
    </citation>
    <scope>NUCLEOTIDE SEQUENCE</scope>
    <source>
        <strain evidence="4">MPI-CAGE-AT-0021</strain>
    </source>
</reference>
<evidence type="ECO:0000256" key="2">
    <source>
        <dbReference type="ARBA" id="ARBA00022840"/>
    </source>
</evidence>